<gene>
    <name evidence="7" type="ORF">CUN60_08590</name>
</gene>
<dbReference type="PANTHER" id="PTHR43780">
    <property type="entry name" value="1-AMINOCYCLOPROPANE-1-CARBOXYLATE DEAMINASE-RELATED"/>
    <property type="match status" value="1"/>
</dbReference>
<dbReference type="RefSeq" id="WP_102951643.1">
    <property type="nucleotide sequence ID" value="NZ_CP024847.1"/>
</dbReference>
<comment type="similarity">
    <text evidence="2">Belongs to the ACC deaminase/D-cysteine desulfhydrase family.</text>
</comment>
<dbReference type="InterPro" id="IPR027278">
    <property type="entry name" value="ACCD_DCysDesulf"/>
</dbReference>
<dbReference type="OrthoDB" id="9801249at2"/>
<protein>
    <submittedName>
        <fullName evidence="7">D-cysteine desulfhydrase</fullName>
    </submittedName>
</protein>
<dbReference type="GO" id="GO:0019148">
    <property type="term" value="F:D-cysteine desulfhydrase activity"/>
    <property type="evidence" value="ECO:0007669"/>
    <property type="project" value="TreeGrafter"/>
</dbReference>
<keyword evidence="8" id="KW-1185">Reference proteome</keyword>
<reference evidence="8" key="1">
    <citation type="submission" date="2017-11" db="EMBL/GenBank/DDBJ databases">
        <authorList>
            <person name="Chan K.G."/>
            <person name="Lee L.S."/>
        </authorList>
    </citation>
    <scope>NUCLEOTIDE SEQUENCE [LARGE SCALE GENOMIC DNA]</scope>
    <source>
        <strain evidence="8">DSM 100970</strain>
    </source>
</reference>
<dbReference type="Gene3D" id="3.40.50.1100">
    <property type="match status" value="2"/>
</dbReference>
<dbReference type="Proteomes" id="UP000236655">
    <property type="component" value="Chromosome"/>
</dbReference>
<evidence type="ECO:0000256" key="3">
    <source>
        <dbReference type="ARBA" id="ARBA00022898"/>
    </source>
</evidence>
<sequence length="336" mass="37002">MKKLSDFNRIKLLPMVTPIQSLTRLSDYLGGPQIYVKRDDLNFIGEGGNKLRKLEFHIGEAKARGANVIIATGALQSNLARVTAAVALSQGFGCELILKSKVRRYDDDYQYNGNVLLDKILDVRTYNVSSDADMLKTVRRLEDKLRDAGKKPYIIPFGASDALGSLGYVSCANEIADQMREMDLRFDYVVLPNGSSGTHAGLLAGFKALDVDIDIKGYSVLDNDSVTADNTLELARDTLKLLDSRAKIGSSDVLVDDRCLGDGYGIPTRRMIETVRLVAEKEGLFLDPVYGGKAFAGLVSGIKMGKYRRNQKILYLMTGGVPGLYAYRKEFYSGSH</sequence>
<dbReference type="EMBL" id="CP024847">
    <property type="protein sequence ID" value="AUR52350.1"/>
    <property type="molecule type" value="Genomic_DNA"/>
</dbReference>
<organism evidence="7 8">
    <name type="scientific">Aquella oligotrophica</name>
    <dbReference type="NCBI Taxonomy" id="2067065"/>
    <lineage>
        <taxon>Bacteria</taxon>
        <taxon>Pseudomonadati</taxon>
        <taxon>Pseudomonadota</taxon>
        <taxon>Betaproteobacteria</taxon>
        <taxon>Neisseriales</taxon>
        <taxon>Neisseriaceae</taxon>
        <taxon>Aquella</taxon>
    </lineage>
</organism>
<accession>A0A2I7N7D4</accession>
<dbReference type="Pfam" id="PF00291">
    <property type="entry name" value="PALP"/>
    <property type="match status" value="1"/>
</dbReference>
<dbReference type="PANTHER" id="PTHR43780:SF2">
    <property type="entry name" value="1-AMINOCYCLOPROPANE-1-CARBOXYLATE DEAMINASE-RELATED"/>
    <property type="match status" value="1"/>
</dbReference>
<dbReference type="InterPro" id="IPR036052">
    <property type="entry name" value="TrpB-like_PALP_sf"/>
</dbReference>
<dbReference type="KEGG" id="nba:CUN60_08590"/>
<evidence type="ECO:0000256" key="1">
    <source>
        <dbReference type="ARBA" id="ARBA00001933"/>
    </source>
</evidence>
<name>A0A2I7N7D4_9NEIS</name>
<evidence type="ECO:0000313" key="7">
    <source>
        <dbReference type="EMBL" id="AUR52350.1"/>
    </source>
</evidence>
<feature type="domain" description="Tryptophan synthase beta chain-like PALP" evidence="6">
    <location>
        <begin position="15"/>
        <end position="319"/>
    </location>
</feature>
<dbReference type="InterPro" id="IPR001926">
    <property type="entry name" value="TrpB-like_PALP"/>
</dbReference>
<keyword evidence="3 5" id="KW-0663">Pyridoxal phosphate</keyword>
<dbReference type="AlphaFoldDB" id="A0A2I7N7D4"/>
<evidence type="ECO:0000259" key="6">
    <source>
        <dbReference type="Pfam" id="PF00291"/>
    </source>
</evidence>
<evidence type="ECO:0000256" key="5">
    <source>
        <dbReference type="PIRSR" id="PIRSR006278-2"/>
    </source>
</evidence>
<evidence type="ECO:0000256" key="2">
    <source>
        <dbReference type="ARBA" id="ARBA00008639"/>
    </source>
</evidence>
<feature type="active site" description="Nucleophile" evidence="4">
    <location>
        <position position="77"/>
    </location>
</feature>
<dbReference type="PIRSF" id="PIRSF006278">
    <property type="entry name" value="ACCD_DCysDesulf"/>
    <property type="match status" value="1"/>
</dbReference>
<evidence type="ECO:0000256" key="4">
    <source>
        <dbReference type="PIRSR" id="PIRSR006278-1"/>
    </source>
</evidence>
<evidence type="ECO:0000313" key="8">
    <source>
        <dbReference type="Proteomes" id="UP000236655"/>
    </source>
</evidence>
<feature type="modified residue" description="N6-(pyridoxal phosphate)lysine" evidence="5">
    <location>
        <position position="50"/>
    </location>
</feature>
<comment type="cofactor">
    <cofactor evidence="1">
        <name>pyridoxal 5'-phosphate</name>
        <dbReference type="ChEBI" id="CHEBI:597326"/>
    </cofactor>
</comment>
<dbReference type="SUPFAM" id="SSF53686">
    <property type="entry name" value="Tryptophan synthase beta subunit-like PLP-dependent enzymes"/>
    <property type="match status" value="1"/>
</dbReference>
<proteinExistence type="inferred from homology"/>